<evidence type="ECO:0000313" key="4">
    <source>
        <dbReference type="Proteomes" id="UP000254794"/>
    </source>
</evidence>
<keyword evidence="3" id="KW-0131">Cell cycle</keyword>
<dbReference type="GO" id="GO:0051301">
    <property type="term" value="P:cell division"/>
    <property type="evidence" value="ECO:0007669"/>
    <property type="project" value="UniProtKB-KW"/>
</dbReference>
<dbReference type="Gene3D" id="1.20.5.50">
    <property type="match status" value="1"/>
</dbReference>
<dbReference type="Gene3D" id="3.30.160.880">
    <property type="entry name" value="Cell division protein ZapA protomer, N-terminal domain"/>
    <property type="match status" value="1"/>
</dbReference>
<dbReference type="EMBL" id="UGOD01000001">
    <property type="protein sequence ID" value="STX49983.1"/>
    <property type="molecule type" value="Genomic_DNA"/>
</dbReference>
<dbReference type="AlphaFoldDB" id="A0A378JI17"/>
<evidence type="ECO:0000256" key="1">
    <source>
        <dbReference type="ARBA" id="ARBA00010074"/>
    </source>
</evidence>
<keyword evidence="4" id="KW-1185">Reference proteome</keyword>
<comment type="similarity">
    <text evidence="1">Belongs to the ZapA family. Type 1 subfamily.</text>
</comment>
<evidence type="ECO:0000256" key="2">
    <source>
        <dbReference type="ARBA" id="ARBA00023054"/>
    </source>
</evidence>
<sequence length="115" mass="13320">MVNSLRRKNMTASKTCTIKLLNKTYDIKCPENEVDNLQLAAAKLNEQLLQNKKKFKQLDDFQNLVLASLHVSHELIACQKQQEQQRHQVTQFINSLENKINQVVNGNPFVEEKID</sequence>
<reference evidence="3 4" key="1">
    <citation type="submission" date="2018-06" db="EMBL/GenBank/DDBJ databases">
        <authorList>
            <consortium name="Pathogen Informatics"/>
            <person name="Doyle S."/>
        </authorList>
    </citation>
    <scope>NUCLEOTIDE SEQUENCE [LARGE SCALE GENOMIC DNA]</scope>
    <source>
        <strain evidence="3 4">NCTC13316</strain>
    </source>
</reference>
<accession>A0A378JI17</accession>
<dbReference type="Proteomes" id="UP000254794">
    <property type="component" value="Unassembled WGS sequence"/>
</dbReference>
<dbReference type="InterPro" id="IPR036192">
    <property type="entry name" value="Cell_div_ZapA-like_sf"/>
</dbReference>
<evidence type="ECO:0000313" key="3">
    <source>
        <dbReference type="EMBL" id="STX49983.1"/>
    </source>
</evidence>
<protein>
    <submittedName>
        <fullName evidence="3">Cell division protein ZapA</fullName>
    </submittedName>
</protein>
<keyword evidence="3" id="KW-0132">Cell division</keyword>
<dbReference type="Pfam" id="PF05164">
    <property type="entry name" value="ZapA"/>
    <property type="match status" value="1"/>
</dbReference>
<name>A0A378JI17_9GAMM</name>
<dbReference type="InterPro" id="IPR007838">
    <property type="entry name" value="Cell_div_ZapA-like"/>
</dbReference>
<dbReference type="InterPro" id="IPR042233">
    <property type="entry name" value="Cell_div_ZapA_N"/>
</dbReference>
<gene>
    <name evidence="3" type="primary">zapA</name>
    <name evidence="3" type="ORF">NCTC13316_00046</name>
</gene>
<proteinExistence type="inferred from homology"/>
<organism evidence="3 4">
    <name type="scientific">Legionella busanensis</name>
    <dbReference type="NCBI Taxonomy" id="190655"/>
    <lineage>
        <taxon>Bacteria</taxon>
        <taxon>Pseudomonadati</taxon>
        <taxon>Pseudomonadota</taxon>
        <taxon>Gammaproteobacteria</taxon>
        <taxon>Legionellales</taxon>
        <taxon>Legionellaceae</taxon>
        <taxon>Legionella</taxon>
    </lineage>
</organism>
<keyword evidence="2" id="KW-0175">Coiled coil</keyword>
<dbReference type="SUPFAM" id="SSF102829">
    <property type="entry name" value="Cell division protein ZapA-like"/>
    <property type="match status" value="1"/>
</dbReference>